<feature type="non-terminal residue" evidence="2">
    <location>
        <position position="1"/>
    </location>
</feature>
<dbReference type="Proteomes" id="UP001596065">
    <property type="component" value="Unassembled WGS sequence"/>
</dbReference>
<keyword evidence="2" id="KW-0418">Kinase</keyword>
<keyword evidence="2" id="KW-0723">Serine/threonine-protein kinase</keyword>
<keyword evidence="2" id="KW-0808">Transferase</keyword>
<comment type="caution">
    <text evidence="2">The sequence shown here is derived from an EMBL/GenBank/DDBJ whole genome shotgun (WGS) entry which is preliminary data.</text>
</comment>
<proteinExistence type="predicted"/>
<protein>
    <submittedName>
        <fullName evidence="2">Serine/threonine protein kinase</fullName>
    </submittedName>
</protein>
<accession>A0ABW0WKJ4</accession>
<sequence>RARAGPVTLALAAVLAAGAAAVVVTVDPHRDGGGPDRVRITDAGGRVTLTVPAGWGRELRGSGWDPRVLGLAAGHEPGLVVADDLSRWPDLTAPVDGVFAGVSARGDVIAEVAALTHPGCRYTGARDFADARWHGLVRSWSGCPDGGSVTESALAPAGGAARPQVYVQIRQRGDGDATDGVLRSLRLA</sequence>
<dbReference type="GO" id="GO:0004674">
    <property type="term" value="F:protein serine/threonine kinase activity"/>
    <property type="evidence" value="ECO:0007669"/>
    <property type="project" value="UniProtKB-KW"/>
</dbReference>
<name>A0ABW0WKJ4_STRNO</name>
<keyword evidence="1" id="KW-0732">Signal</keyword>
<feature type="signal peptide" evidence="1">
    <location>
        <begin position="1"/>
        <end position="19"/>
    </location>
</feature>
<gene>
    <name evidence="2" type="ORF">ACFP3J_21980</name>
</gene>
<keyword evidence="3" id="KW-1185">Reference proteome</keyword>
<evidence type="ECO:0000256" key="1">
    <source>
        <dbReference type="SAM" id="SignalP"/>
    </source>
</evidence>
<feature type="chain" id="PRO_5046085801" evidence="1">
    <location>
        <begin position="20"/>
        <end position="188"/>
    </location>
</feature>
<evidence type="ECO:0000313" key="2">
    <source>
        <dbReference type="EMBL" id="MFC5658145.1"/>
    </source>
</evidence>
<evidence type="ECO:0000313" key="3">
    <source>
        <dbReference type="Proteomes" id="UP001596065"/>
    </source>
</evidence>
<reference evidence="3" key="1">
    <citation type="journal article" date="2019" name="Int. J. Syst. Evol. Microbiol.">
        <title>The Global Catalogue of Microorganisms (GCM) 10K type strain sequencing project: providing services to taxonomists for standard genome sequencing and annotation.</title>
        <authorList>
            <consortium name="The Broad Institute Genomics Platform"/>
            <consortium name="The Broad Institute Genome Sequencing Center for Infectious Disease"/>
            <person name="Wu L."/>
            <person name="Ma J."/>
        </authorList>
    </citation>
    <scope>NUCLEOTIDE SEQUENCE [LARGE SCALE GENOMIC DNA]</scope>
    <source>
        <strain evidence="3">KCTC 5701</strain>
    </source>
</reference>
<dbReference type="EMBL" id="JBHSOE010000040">
    <property type="protein sequence ID" value="MFC5658145.1"/>
    <property type="molecule type" value="Genomic_DNA"/>
</dbReference>
<organism evidence="2 3">
    <name type="scientific">Streptomyces nogalater</name>
    <dbReference type="NCBI Taxonomy" id="38314"/>
    <lineage>
        <taxon>Bacteria</taxon>
        <taxon>Bacillati</taxon>
        <taxon>Actinomycetota</taxon>
        <taxon>Actinomycetes</taxon>
        <taxon>Kitasatosporales</taxon>
        <taxon>Streptomycetaceae</taxon>
        <taxon>Streptomyces</taxon>
    </lineage>
</organism>